<reference evidence="1" key="1">
    <citation type="journal article" date="2020" name="Nature">
        <title>Giant virus diversity and host interactions through global metagenomics.</title>
        <authorList>
            <person name="Schulz F."/>
            <person name="Roux S."/>
            <person name="Paez-Espino D."/>
            <person name="Jungbluth S."/>
            <person name="Walsh D.A."/>
            <person name="Denef V.J."/>
            <person name="McMahon K.D."/>
            <person name="Konstantinidis K.T."/>
            <person name="Eloe-Fadrosh E.A."/>
            <person name="Kyrpides N.C."/>
            <person name="Woyke T."/>
        </authorList>
    </citation>
    <scope>NUCLEOTIDE SEQUENCE</scope>
    <source>
        <strain evidence="1">GVMAG-M-3300009164-40</strain>
    </source>
</reference>
<accession>A0A6C0F6P7</accession>
<name>A0A6C0F6P7_9ZZZZ</name>
<evidence type="ECO:0000313" key="1">
    <source>
        <dbReference type="EMBL" id="QHT34835.1"/>
    </source>
</evidence>
<proteinExistence type="predicted"/>
<dbReference type="AlphaFoldDB" id="A0A6C0F6P7"/>
<organism evidence="1">
    <name type="scientific">viral metagenome</name>
    <dbReference type="NCBI Taxonomy" id="1070528"/>
    <lineage>
        <taxon>unclassified sequences</taxon>
        <taxon>metagenomes</taxon>
        <taxon>organismal metagenomes</taxon>
    </lineage>
</organism>
<dbReference type="EMBL" id="MN739010">
    <property type="protein sequence ID" value="QHT34835.1"/>
    <property type="molecule type" value="Genomic_DNA"/>
</dbReference>
<sequence>MPAISKIAVINASNILSNTDGQHMVDALNKILPQFCADWSIPPCTAVYVRKGTTSTIPSKVFFLNTTDYEGALGYHHLSNGIPYGRVFVDTILKYGPILWSPDSAKPTVAQCLAHEVFELLINPFCNSWWMLADNQTLYPSEVSDPVQGHVLLVTLPHTITTSTVPIRRLSTTVKVGMSDWVLPSWSNPQGRRPFNRNNTLTAPFQIAPGGYAYVLKDGEVTNIFGMRASQYFKDKVKNSPRFAKITQETLKE</sequence>
<protein>
    <submittedName>
        <fullName evidence="1">Uncharacterized protein</fullName>
    </submittedName>
</protein>